<evidence type="ECO:0000313" key="4">
    <source>
        <dbReference type="EMBL" id="CAL1717190.1"/>
    </source>
</evidence>
<dbReference type="InterPro" id="IPR006073">
    <property type="entry name" value="GTP-bd"/>
</dbReference>
<evidence type="ECO:0000256" key="2">
    <source>
        <dbReference type="SAM" id="MobiDB-lite"/>
    </source>
</evidence>
<evidence type="ECO:0000256" key="1">
    <source>
        <dbReference type="SAM" id="Coils"/>
    </source>
</evidence>
<proteinExistence type="predicted"/>
<dbReference type="Gene3D" id="3.40.50.300">
    <property type="entry name" value="P-loop containing nucleotide triphosphate hydrolases"/>
    <property type="match status" value="1"/>
</dbReference>
<sequence>MSNSSFPGIIVVMGATGTGKSQFINVATDSGFEVGEGLKSCTTDVAVSPPIQYNGGSVVLVDTPGFDDTMTSDMVILARIGAYLERIYREGRKLHGIIYMHRITDRKMTGTSRKNMNIFREICGYDALVNVCITTNMWNVVDPIVGATREEELKSDSMMFQPLLAKGAQMLRHFGTRESAMKIIDFLVRNTSPRPLLIQRELVEVRKDMTDTSAAQEIDREVALERQKYRKELDELKERMAAALKEGDLETHGELKSDTELVKERIQQLEKSRQNASQVYAEEKRREADQLHKIVAQSPKLGSRTASRASRVQIDEKRLPPTPQILDRKHSSKRKEVPGDLTKKELADVRMNIKKATSQQLADIKAHVDLREEQLASGSSNREQGEEDAKGGHSKHASLDSKRSKLRIPSGSKRMKTEGRTAREEQPNGRRRPRASSMQLSTSKRKKPGKLSSWFGCTGGAGHDVTDEPSVIQSTERAPQLVAPKLEVGFSEGDSLAIYNRYRSTST</sequence>
<dbReference type="SUPFAM" id="SSF52540">
    <property type="entry name" value="P-loop containing nucleoside triphosphate hydrolases"/>
    <property type="match status" value="1"/>
</dbReference>
<feature type="compositionally biased region" description="Basic and acidic residues" evidence="2">
    <location>
        <begin position="415"/>
        <end position="428"/>
    </location>
</feature>
<feature type="region of interest" description="Disordered" evidence="2">
    <location>
        <begin position="295"/>
        <end position="346"/>
    </location>
</feature>
<feature type="compositionally biased region" description="Basic and acidic residues" evidence="2">
    <location>
        <begin position="383"/>
        <end position="403"/>
    </location>
</feature>
<feature type="domain" description="G" evidence="3">
    <location>
        <begin position="10"/>
        <end position="101"/>
    </location>
</feature>
<dbReference type="InterPro" id="IPR027417">
    <property type="entry name" value="P-loop_NTPase"/>
</dbReference>
<feature type="compositionally biased region" description="Basic and acidic residues" evidence="2">
    <location>
        <begin position="326"/>
        <end position="346"/>
    </location>
</feature>
<keyword evidence="1" id="KW-0175">Coiled coil</keyword>
<dbReference type="Pfam" id="PF01926">
    <property type="entry name" value="MMR_HSR1"/>
    <property type="match status" value="1"/>
</dbReference>
<dbReference type="CDD" id="cd00882">
    <property type="entry name" value="Ras_like_GTPase"/>
    <property type="match status" value="1"/>
</dbReference>
<reference evidence="5" key="1">
    <citation type="submission" date="2024-04" db="EMBL/GenBank/DDBJ databases">
        <authorList>
            <person name="Shaw F."/>
            <person name="Minotto A."/>
        </authorList>
    </citation>
    <scope>NUCLEOTIDE SEQUENCE [LARGE SCALE GENOMIC DNA]</scope>
</reference>
<name>A0ABP1EBD4_9APHY</name>
<organism evidence="4 5">
    <name type="scientific">Somion occarium</name>
    <dbReference type="NCBI Taxonomy" id="3059160"/>
    <lineage>
        <taxon>Eukaryota</taxon>
        <taxon>Fungi</taxon>
        <taxon>Dikarya</taxon>
        <taxon>Basidiomycota</taxon>
        <taxon>Agaricomycotina</taxon>
        <taxon>Agaricomycetes</taxon>
        <taxon>Polyporales</taxon>
        <taxon>Cerrenaceae</taxon>
        <taxon>Somion</taxon>
    </lineage>
</organism>
<evidence type="ECO:0000259" key="3">
    <source>
        <dbReference type="Pfam" id="PF01926"/>
    </source>
</evidence>
<protein>
    <recommendedName>
        <fullName evidence="3">G domain-containing protein</fullName>
    </recommendedName>
</protein>
<accession>A0ABP1EBD4</accession>
<keyword evidence="5" id="KW-1185">Reference proteome</keyword>
<dbReference type="EMBL" id="OZ037952">
    <property type="protein sequence ID" value="CAL1717190.1"/>
    <property type="molecule type" value="Genomic_DNA"/>
</dbReference>
<feature type="coiled-coil region" evidence="1">
    <location>
        <begin position="219"/>
        <end position="286"/>
    </location>
</feature>
<gene>
    <name evidence="4" type="ORF">GFSPODELE1_LOCUS11090</name>
</gene>
<dbReference type="Proteomes" id="UP001497453">
    <property type="component" value="Chromosome 9"/>
</dbReference>
<feature type="region of interest" description="Disordered" evidence="2">
    <location>
        <begin position="372"/>
        <end position="478"/>
    </location>
</feature>
<evidence type="ECO:0000313" key="5">
    <source>
        <dbReference type="Proteomes" id="UP001497453"/>
    </source>
</evidence>